<dbReference type="InterPro" id="IPR006016">
    <property type="entry name" value="UspA"/>
</dbReference>
<dbReference type="eggNOG" id="COG0589">
    <property type="taxonomic scope" value="Bacteria"/>
</dbReference>
<evidence type="ECO:0000313" key="2">
    <source>
        <dbReference type="EMBL" id="BAK83601.1"/>
    </source>
</evidence>
<dbReference type="EMBL" id="AP012159">
    <property type="protein sequence ID" value="BAK83601.1"/>
    <property type="molecule type" value="Genomic_DNA"/>
</dbReference>
<name>G2I654_KOMMN</name>
<dbReference type="KEGG" id="gxy:GLX_11890"/>
<accession>G2I654</accession>
<dbReference type="HOGENOM" id="CLU_049301_5_0_5"/>
<dbReference type="SUPFAM" id="SSF52402">
    <property type="entry name" value="Adenine nucleotide alpha hydrolases-like"/>
    <property type="match status" value="2"/>
</dbReference>
<dbReference type="STRING" id="634177.GLX_11890"/>
<gene>
    <name evidence="2" type="ordered locus">GLX_11890</name>
</gene>
<dbReference type="Pfam" id="PF00582">
    <property type="entry name" value="Usp"/>
    <property type="match status" value="1"/>
</dbReference>
<sequence>MLCVREECVRGLLSCNSHSFATNRGQACMACPASSLPLCMNRRSRMRILVILDCPETARPTLESAGQLTSRLTGATIRVLHPHPARDPNYQSPDEGMPDTAARQRFTRMVTKRTRQIHQIYTDWACTAGHGSDMNWSEQVGDIRKVVAQAATNSDLVVLARPRTGATGQALSGALYDARAAVVLAPMQHHATTGLNPVVAWHASPGLERAIESAWPLLEKAGKITVIIGEHRPGTQPDPQLVTTLRHKGVAVEVVHFTITDTDIGTQILNHAIAAQGDLLIMGAYGRPHLVEWLFGGATMDILTQATIPLLTHH</sequence>
<evidence type="ECO:0000313" key="3">
    <source>
        <dbReference type="Proteomes" id="UP000009044"/>
    </source>
</evidence>
<dbReference type="AlphaFoldDB" id="G2I654"/>
<feature type="domain" description="UspA" evidence="1">
    <location>
        <begin position="246"/>
        <end position="311"/>
    </location>
</feature>
<dbReference type="Gene3D" id="3.40.50.12370">
    <property type="match status" value="1"/>
</dbReference>
<protein>
    <submittedName>
        <fullName evidence="2">Universal stress protein</fullName>
    </submittedName>
</protein>
<dbReference type="Proteomes" id="UP000009044">
    <property type="component" value="Chromosome"/>
</dbReference>
<organism evidence="2 3">
    <name type="scientific">Komagataeibacter medellinensis (strain NBRC 3288 / BCRC 11682 / LMG 1693 / Kondo 51)</name>
    <name type="common">Gluconacetobacter medellinensis</name>
    <dbReference type="NCBI Taxonomy" id="634177"/>
    <lineage>
        <taxon>Bacteria</taxon>
        <taxon>Pseudomonadati</taxon>
        <taxon>Pseudomonadota</taxon>
        <taxon>Alphaproteobacteria</taxon>
        <taxon>Acetobacterales</taxon>
        <taxon>Acetobacteraceae</taxon>
        <taxon>Komagataeibacter</taxon>
    </lineage>
</organism>
<reference evidence="3" key="1">
    <citation type="journal article" date="2011" name="J. Bacteriol.">
        <title>Complete genome sequence of NBRC 3288, a unique cellulose-nonproducing strain of Gluconacetobacter xylinus isolated from vinegar.</title>
        <authorList>
            <person name="Ogino H."/>
            <person name="Azuma Y."/>
            <person name="Hosoyama A."/>
            <person name="Nakazawa H."/>
            <person name="Matsutani M."/>
            <person name="Hasegawa A."/>
            <person name="Otsuyama K."/>
            <person name="Matsushita K."/>
            <person name="Fujita N."/>
            <person name="Shirai M."/>
        </authorList>
    </citation>
    <scope>NUCLEOTIDE SEQUENCE [LARGE SCALE GENOMIC DNA]</scope>
    <source>
        <strain evidence="3">NBRC 3288 / BCRC 11682 / LMG 1693</strain>
    </source>
</reference>
<dbReference type="CDD" id="cd00293">
    <property type="entry name" value="USP-like"/>
    <property type="match status" value="1"/>
</dbReference>
<evidence type="ECO:0000259" key="1">
    <source>
        <dbReference type="Pfam" id="PF00582"/>
    </source>
</evidence>
<dbReference type="PATRIC" id="fig|634177.7.peg.1371"/>
<proteinExistence type="predicted"/>